<feature type="repeat" description="WD" evidence="4">
    <location>
        <begin position="39"/>
        <end position="73"/>
    </location>
</feature>
<comment type="caution">
    <text evidence="5">The sequence shown here is derived from an EMBL/GenBank/DDBJ whole genome shotgun (WGS) entry which is preliminary data.</text>
</comment>
<keyword evidence="2" id="KW-0677">Repeat</keyword>
<dbReference type="Proteomes" id="UP001363622">
    <property type="component" value="Unassembled WGS sequence"/>
</dbReference>
<evidence type="ECO:0000313" key="6">
    <source>
        <dbReference type="Proteomes" id="UP001363622"/>
    </source>
</evidence>
<feature type="repeat" description="WD" evidence="4">
    <location>
        <begin position="201"/>
        <end position="233"/>
    </location>
</feature>
<evidence type="ECO:0000256" key="4">
    <source>
        <dbReference type="PROSITE-ProRule" id="PRU00221"/>
    </source>
</evidence>
<protein>
    <submittedName>
        <fullName evidence="5">WD40-repeat-containing domain protein</fullName>
    </submittedName>
</protein>
<keyword evidence="1 4" id="KW-0853">WD repeat</keyword>
<dbReference type="PROSITE" id="PS50082">
    <property type="entry name" value="WD_REPEATS_2"/>
    <property type="match status" value="3"/>
</dbReference>
<dbReference type="Pfam" id="PF25174">
    <property type="entry name" value="Beta-prop_THOC3"/>
    <property type="match status" value="1"/>
</dbReference>
<dbReference type="InterPro" id="IPR019775">
    <property type="entry name" value="WD40_repeat_CS"/>
</dbReference>
<evidence type="ECO:0000256" key="3">
    <source>
        <dbReference type="ARBA" id="ARBA00046343"/>
    </source>
</evidence>
<dbReference type="SUPFAM" id="SSF50978">
    <property type="entry name" value="WD40 repeat-like"/>
    <property type="match status" value="1"/>
</dbReference>
<dbReference type="PROSITE" id="PS50294">
    <property type="entry name" value="WD_REPEATS_REGION"/>
    <property type="match status" value="3"/>
</dbReference>
<reference evidence="5 6" key="1">
    <citation type="submission" date="2024-04" db="EMBL/GenBank/DDBJ databases">
        <title>Phyllosticta paracitricarpa is synonymous to the EU quarantine fungus P. citricarpa based on phylogenomic analyses.</title>
        <authorList>
            <consortium name="Lawrence Berkeley National Laboratory"/>
            <person name="Van Ingen-Buijs V.A."/>
            <person name="Van Westerhoven A.C."/>
            <person name="Haridas S."/>
            <person name="Skiadas P."/>
            <person name="Martin F."/>
            <person name="Groenewald J.Z."/>
            <person name="Crous P.W."/>
            <person name="Seidl M.F."/>
        </authorList>
    </citation>
    <scope>NUCLEOTIDE SEQUENCE [LARGE SCALE GENOMIC DNA]</scope>
    <source>
        <strain evidence="5 6">CBS 123371</strain>
    </source>
</reference>
<proteinExistence type="inferred from homology"/>
<dbReference type="Gene3D" id="2.130.10.10">
    <property type="entry name" value="YVTN repeat-like/Quinoprotein amine dehydrogenase"/>
    <property type="match status" value="2"/>
</dbReference>
<evidence type="ECO:0000313" key="5">
    <source>
        <dbReference type="EMBL" id="KAK7511514.1"/>
    </source>
</evidence>
<gene>
    <name evidence="5" type="ORF">IWZ03DRAFT_61638</name>
</gene>
<dbReference type="CDD" id="cd00200">
    <property type="entry name" value="WD40"/>
    <property type="match status" value="1"/>
</dbReference>
<dbReference type="PRINTS" id="PR00320">
    <property type="entry name" value="GPROTEINBRPT"/>
</dbReference>
<feature type="repeat" description="WD" evidence="4">
    <location>
        <begin position="76"/>
        <end position="118"/>
    </location>
</feature>
<dbReference type="PANTHER" id="PTHR22839:SF0">
    <property type="entry name" value="THO COMPLEX SUBUNIT 3"/>
    <property type="match status" value="1"/>
</dbReference>
<evidence type="ECO:0000256" key="2">
    <source>
        <dbReference type="ARBA" id="ARBA00022737"/>
    </source>
</evidence>
<dbReference type="InterPro" id="IPR001680">
    <property type="entry name" value="WD40_rpt"/>
</dbReference>
<dbReference type="InterPro" id="IPR015943">
    <property type="entry name" value="WD40/YVTN_repeat-like_dom_sf"/>
</dbReference>
<dbReference type="SMART" id="SM00320">
    <property type="entry name" value="WD40"/>
    <property type="match status" value="5"/>
</dbReference>
<dbReference type="EMBL" id="JBBPHU010000012">
    <property type="protein sequence ID" value="KAK7511514.1"/>
    <property type="molecule type" value="Genomic_DNA"/>
</dbReference>
<organism evidence="5 6">
    <name type="scientific">Phyllosticta citriasiana</name>
    <dbReference type="NCBI Taxonomy" id="595635"/>
    <lineage>
        <taxon>Eukaryota</taxon>
        <taxon>Fungi</taxon>
        <taxon>Dikarya</taxon>
        <taxon>Ascomycota</taxon>
        <taxon>Pezizomycotina</taxon>
        <taxon>Dothideomycetes</taxon>
        <taxon>Dothideomycetes incertae sedis</taxon>
        <taxon>Botryosphaeriales</taxon>
        <taxon>Phyllostictaceae</taxon>
        <taxon>Phyllosticta</taxon>
    </lineage>
</organism>
<dbReference type="InterPro" id="IPR036322">
    <property type="entry name" value="WD40_repeat_dom_sf"/>
</dbReference>
<dbReference type="InterPro" id="IPR020472">
    <property type="entry name" value="WD40_PAC1"/>
</dbReference>
<sequence>MAPPSRPRTLNKATFPSIFSKLKTQTYSDVSRGTATRNIRTIDWNPLGTLIATGASDRTLRVWNPEKPQAKNSTELRGHTNSIERVAWNPTKESELASCSADGTVRFWDVRTKLCVSKVEVGGEAFTLSWRPDGSEVVVGRKDDKLVPISRSTFTALQIHPQPVQTNQTTFSWSGEELFLTTGEGHVKVLDYPSMNAIHTLNAHTSSCYSICYSPTASYLAIGGSDALITLWDTKDWICQRTLTNMTGPVRTVSFSFDGSYIVGGSDEGTGLEVAHVESGEYVHKVETNSPSPCVQWHPSRYVLAYSDSTVLKIVGGAERGSG</sequence>
<dbReference type="PANTHER" id="PTHR22839">
    <property type="entry name" value="THO COMPLEX SUBUNIT 3 THO3"/>
    <property type="match status" value="1"/>
</dbReference>
<accession>A0ABR1KGW9</accession>
<evidence type="ECO:0000256" key="1">
    <source>
        <dbReference type="ARBA" id="ARBA00022574"/>
    </source>
</evidence>
<dbReference type="PROSITE" id="PS00678">
    <property type="entry name" value="WD_REPEATS_1"/>
    <property type="match status" value="1"/>
</dbReference>
<comment type="similarity">
    <text evidence="3">Belongs to the THOC3 family.</text>
</comment>
<keyword evidence="6" id="KW-1185">Reference proteome</keyword>
<name>A0ABR1KGW9_9PEZI</name>
<dbReference type="InterPro" id="IPR040132">
    <property type="entry name" value="Tex1/THOC3"/>
</dbReference>